<gene>
    <name evidence="1" type="ORF">NE692_09605</name>
</gene>
<reference evidence="1" key="1">
    <citation type="submission" date="2022-06" db="EMBL/GenBank/DDBJ databases">
        <title>Isolation of gut microbiota from human fecal samples.</title>
        <authorList>
            <person name="Pamer E.G."/>
            <person name="Barat B."/>
            <person name="Waligurski E."/>
            <person name="Medina S."/>
            <person name="Paddock L."/>
            <person name="Mostad J."/>
        </authorList>
    </citation>
    <scope>NUCLEOTIDE SEQUENCE</scope>
    <source>
        <strain evidence="1">SL.1.01</strain>
    </source>
</reference>
<evidence type="ECO:0008006" key="3">
    <source>
        <dbReference type="Google" id="ProtNLM"/>
    </source>
</evidence>
<dbReference type="RefSeq" id="WP_256134706.1">
    <property type="nucleotide sequence ID" value="NZ_JANFYM010000012.1"/>
</dbReference>
<proteinExistence type="predicted"/>
<name>A0AAW5K1L9_BIFAD</name>
<dbReference type="Proteomes" id="UP001206013">
    <property type="component" value="Unassembled WGS sequence"/>
</dbReference>
<comment type="caution">
    <text evidence="1">The sequence shown here is derived from an EMBL/GenBank/DDBJ whole genome shotgun (WGS) entry which is preliminary data.</text>
</comment>
<protein>
    <recommendedName>
        <fullName evidence="3">DUF1292 domain-containing protein</fullName>
    </recommendedName>
</protein>
<evidence type="ECO:0000313" key="1">
    <source>
        <dbReference type="EMBL" id="MCQ4793706.1"/>
    </source>
</evidence>
<sequence length="110" mass="12675">MKNIDPYELRHATYNDNRVKDQKILSTLCPEDTLLLQLGDKKGKTVGIVIINIPDDHPDTALYTLYLSLEDMEYNDEYSHGHYDFSEDDDYEKGARSLVTDCMNDLGLEQ</sequence>
<dbReference type="AlphaFoldDB" id="A0AAW5K1L9"/>
<evidence type="ECO:0000313" key="2">
    <source>
        <dbReference type="Proteomes" id="UP001206013"/>
    </source>
</evidence>
<dbReference type="EMBL" id="JANFYM010000012">
    <property type="protein sequence ID" value="MCQ4793706.1"/>
    <property type="molecule type" value="Genomic_DNA"/>
</dbReference>
<accession>A0AAW5K1L9</accession>
<organism evidence="1 2">
    <name type="scientific">Bifidobacterium adolescentis</name>
    <dbReference type="NCBI Taxonomy" id="1680"/>
    <lineage>
        <taxon>Bacteria</taxon>
        <taxon>Bacillati</taxon>
        <taxon>Actinomycetota</taxon>
        <taxon>Actinomycetes</taxon>
        <taxon>Bifidobacteriales</taxon>
        <taxon>Bifidobacteriaceae</taxon>
        <taxon>Bifidobacterium</taxon>
    </lineage>
</organism>